<gene>
    <name evidence="3" type="ORF">EQG66_06575</name>
</gene>
<dbReference type="EMBL" id="SBKP01000005">
    <property type="protein sequence ID" value="RXR29156.1"/>
    <property type="molecule type" value="Genomic_DNA"/>
</dbReference>
<name>A0A4V1N3M2_9SPHN</name>
<comment type="caution">
    <text evidence="3">The sequence shown here is derived from an EMBL/GenBank/DDBJ whole genome shotgun (WGS) entry which is preliminary data.</text>
</comment>
<proteinExistence type="predicted"/>
<dbReference type="OrthoDB" id="9806903at2"/>
<evidence type="ECO:0000259" key="2">
    <source>
        <dbReference type="PROSITE" id="PS51781"/>
    </source>
</evidence>
<dbReference type="Proteomes" id="UP000290958">
    <property type="component" value="Unassembled WGS sequence"/>
</dbReference>
<evidence type="ECO:0000256" key="1">
    <source>
        <dbReference type="SAM" id="MobiDB-lite"/>
    </source>
</evidence>
<keyword evidence="4" id="KW-1185">Reference proteome</keyword>
<feature type="domain" description="SH3b" evidence="2">
    <location>
        <begin position="123"/>
        <end position="185"/>
    </location>
</feature>
<dbReference type="InterPro" id="IPR003646">
    <property type="entry name" value="SH3-like_bac-type"/>
</dbReference>
<organism evidence="3 4">
    <name type="scientific">Sphingobium fluviale</name>
    <dbReference type="NCBI Taxonomy" id="2506423"/>
    <lineage>
        <taxon>Bacteria</taxon>
        <taxon>Pseudomonadati</taxon>
        <taxon>Pseudomonadota</taxon>
        <taxon>Alphaproteobacteria</taxon>
        <taxon>Sphingomonadales</taxon>
        <taxon>Sphingomonadaceae</taxon>
        <taxon>Sphingobium</taxon>
    </lineage>
</organism>
<dbReference type="Pfam" id="PF08239">
    <property type="entry name" value="SH3_3"/>
    <property type="match status" value="1"/>
</dbReference>
<reference evidence="4" key="1">
    <citation type="submission" date="2019-01" db="EMBL/GenBank/DDBJ databases">
        <title>Cytophagaceae bacterium strain CAR-16.</title>
        <authorList>
            <person name="Chen W.-M."/>
        </authorList>
    </citation>
    <scope>NUCLEOTIDE SEQUENCE [LARGE SCALE GENOMIC DNA]</scope>
    <source>
        <strain evidence="4">CHR27</strain>
    </source>
</reference>
<dbReference type="AlphaFoldDB" id="A0A4V1N3M2"/>
<feature type="compositionally biased region" description="Low complexity" evidence="1">
    <location>
        <begin position="191"/>
        <end position="202"/>
    </location>
</feature>
<dbReference type="PROSITE" id="PS51781">
    <property type="entry name" value="SH3B"/>
    <property type="match status" value="1"/>
</dbReference>
<dbReference type="Gene3D" id="2.30.30.40">
    <property type="entry name" value="SH3 Domains"/>
    <property type="match status" value="1"/>
</dbReference>
<sequence length="239" mass="24912">MGFRFRKSVKILPGFRINLSKSGVSTSLGRPGATVNISKRGTRYTTGLPGTGLSYSALAPKRSEGEITSSGSSGKPQSAKTGCGCVILLLVAIVTIGQCSSTPDKHDAALPFASGAAMKFGNGDTVYVTASQLNARDEPSASAKIVTSLPSGASVQVIDRSGEWLKIMQDGAILWIAAQHVSSEKPSIRETLSTTAPLALPTRSNDDRSTSGHSGFGKQCKKGKPCGNACISRNRVCHK</sequence>
<protein>
    <submittedName>
        <fullName evidence="3">DUF4236 domain-containing protein</fullName>
    </submittedName>
</protein>
<accession>A0A4V1N3M2</accession>
<evidence type="ECO:0000313" key="4">
    <source>
        <dbReference type="Proteomes" id="UP000290958"/>
    </source>
</evidence>
<dbReference type="InterPro" id="IPR025330">
    <property type="entry name" value="DUF4236"/>
</dbReference>
<dbReference type="Pfam" id="PF14020">
    <property type="entry name" value="DUF4236"/>
    <property type="match status" value="1"/>
</dbReference>
<dbReference type="RefSeq" id="WP_129403803.1">
    <property type="nucleotide sequence ID" value="NZ_SBKP01000005.1"/>
</dbReference>
<evidence type="ECO:0000313" key="3">
    <source>
        <dbReference type="EMBL" id="RXR29156.1"/>
    </source>
</evidence>
<feature type="region of interest" description="Disordered" evidence="1">
    <location>
        <begin position="188"/>
        <end position="223"/>
    </location>
</feature>
<dbReference type="SMART" id="SM00287">
    <property type="entry name" value="SH3b"/>
    <property type="match status" value="1"/>
</dbReference>